<keyword evidence="2" id="KW-1185">Reference proteome</keyword>
<organism evidence="1 2">
    <name type="scientific">Acinetobacter guerrae</name>
    <dbReference type="NCBI Taxonomy" id="1843371"/>
    <lineage>
        <taxon>Bacteria</taxon>
        <taxon>Pseudomonadati</taxon>
        <taxon>Pseudomonadota</taxon>
        <taxon>Gammaproteobacteria</taxon>
        <taxon>Moraxellales</taxon>
        <taxon>Moraxellaceae</taxon>
        <taxon>Acinetobacter</taxon>
    </lineage>
</organism>
<dbReference type="Proteomes" id="UP000269001">
    <property type="component" value="Unassembled WGS sequence"/>
</dbReference>
<dbReference type="InterPro" id="IPR035709">
    <property type="entry name" value="YoaB-like"/>
</dbReference>
<dbReference type="SUPFAM" id="SSF55298">
    <property type="entry name" value="YjgF-like"/>
    <property type="match status" value="1"/>
</dbReference>
<name>A0A3A8EI69_9GAMM</name>
<dbReference type="CDD" id="cd06150">
    <property type="entry name" value="YjgF_YER057c_UK114_like_2"/>
    <property type="match status" value="1"/>
</dbReference>
<sequence>MSVSDIERINSNQVMSSATIFNQVVYLSGQVPKNTELDIEGQTREILATIDQLLVQAKSDKSRLLSAQLFIKNLDDFAQVNAIWTEWLDGLATPARATIQADLVNPAWLIEIAVIAAQQ</sequence>
<protein>
    <submittedName>
        <fullName evidence="1">RidA family protein</fullName>
    </submittedName>
</protein>
<evidence type="ECO:0000313" key="1">
    <source>
        <dbReference type="EMBL" id="RKG33186.1"/>
    </source>
</evidence>
<accession>A0A3A8EI69</accession>
<proteinExistence type="predicted"/>
<reference evidence="1 2" key="1">
    <citation type="submission" date="2018-09" db="EMBL/GenBank/DDBJ databases">
        <title>The draft genome of Acinetobacter spp. strains.</title>
        <authorList>
            <person name="Qin J."/>
            <person name="Feng Y."/>
            <person name="Zong Z."/>
        </authorList>
    </citation>
    <scope>NUCLEOTIDE SEQUENCE [LARGE SCALE GENOMIC DNA]</scope>
    <source>
        <strain evidence="1 2">WCHAc060096</strain>
    </source>
</reference>
<dbReference type="PANTHER" id="PTHR47328:SF1">
    <property type="entry name" value="RUTC FAMILY PROTEIN YOAB"/>
    <property type="match status" value="1"/>
</dbReference>
<dbReference type="EMBL" id="RAXU01000011">
    <property type="protein sequence ID" value="RKG33186.1"/>
    <property type="molecule type" value="Genomic_DNA"/>
</dbReference>
<comment type="caution">
    <text evidence="1">The sequence shown here is derived from an EMBL/GenBank/DDBJ whole genome shotgun (WGS) entry which is preliminary data.</text>
</comment>
<dbReference type="Pfam" id="PF01042">
    <property type="entry name" value="Ribonuc_L-PSP"/>
    <property type="match status" value="1"/>
</dbReference>
<dbReference type="InterPro" id="IPR006175">
    <property type="entry name" value="YjgF/YER057c/UK114"/>
</dbReference>
<dbReference type="PANTHER" id="PTHR47328">
    <property type="match status" value="1"/>
</dbReference>
<dbReference type="AlphaFoldDB" id="A0A3A8EI69"/>
<evidence type="ECO:0000313" key="2">
    <source>
        <dbReference type="Proteomes" id="UP000269001"/>
    </source>
</evidence>
<dbReference type="InterPro" id="IPR035959">
    <property type="entry name" value="RutC-like_sf"/>
</dbReference>
<gene>
    <name evidence="1" type="ORF">D7V21_10190</name>
</gene>
<dbReference type="Gene3D" id="3.30.1330.40">
    <property type="entry name" value="RutC-like"/>
    <property type="match status" value="1"/>
</dbReference>
<dbReference type="RefSeq" id="WP_120370399.1">
    <property type="nucleotide sequence ID" value="NZ_RAXU01000011.1"/>
</dbReference>